<protein>
    <recommendedName>
        <fullName evidence="4">Protein kinase domain-containing protein</fullName>
    </recommendedName>
</protein>
<evidence type="ECO:0000256" key="1">
    <source>
        <dbReference type="ARBA" id="ARBA00022741"/>
    </source>
</evidence>
<evidence type="ECO:0008006" key="4">
    <source>
        <dbReference type="Google" id="ProtNLM"/>
    </source>
</evidence>
<dbReference type="PANTHER" id="PTHR22967:SF92">
    <property type="entry name" value="LD17053P"/>
    <property type="match status" value="1"/>
</dbReference>
<feature type="region of interest" description="Disordered" evidence="2">
    <location>
        <begin position="270"/>
        <end position="321"/>
    </location>
</feature>
<dbReference type="GO" id="GO:0000166">
    <property type="term" value="F:nucleotide binding"/>
    <property type="evidence" value="ECO:0007669"/>
    <property type="project" value="UniProtKB-KW"/>
</dbReference>
<accession>A0A7S3UP93</accession>
<dbReference type="GO" id="GO:0004674">
    <property type="term" value="F:protein serine/threonine kinase activity"/>
    <property type="evidence" value="ECO:0007669"/>
    <property type="project" value="TreeGrafter"/>
</dbReference>
<dbReference type="SUPFAM" id="SSF56112">
    <property type="entry name" value="Protein kinase-like (PK-like)"/>
    <property type="match status" value="1"/>
</dbReference>
<feature type="region of interest" description="Disordered" evidence="2">
    <location>
        <begin position="115"/>
        <end position="142"/>
    </location>
</feature>
<feature type="region of interest" description="Disordered" evidence="2">
    <location>
        <begin position="453"/>
        <end position="490"/>
    </location>
</feature>
<feature type="compositionally biased region" description="Low complexity" evidence="2">
    <location>
        <begin position="299"/>
        <end position="320"/>
    </location>
</feature>
<dbReference type="AlphaFoldDB" id="A0A7S3UP93"/>
<dbReference type="InterPro" id="IPR011009">
    <property type="entry name" value="Kinase-like_dom_sf"/>
</dbReference>
<dbReference type="PANTHER" id="PTHR22967">
    <property type="entry name" value="SERINE/THREONINE PROTEIN KINASE"/>
    <property type="match status" value="1"/>
</dbReference>
<evidence type="ECO:0000256" key="2">
    <source>
        <dbReference type="SAM" id="MobiDB-lite"/>
    </source>
</evidence>
<sequence>MFLKQPFQNESPLAIINCRYTIPDHHGFSEGLVDLLRRMLVTDISSRPTSTQVREWVELLQNGMPLPPISTASSSNAKEQPVLQLRTAGSARQINVEKDITPKALNPNSAAARRLMRRRGSAQTSANSLHPDFAKASSRAAAPSEDLLGQGATKKEAAQAGPPVAAVDLLGGSVSALSDTPAQEERSLLDLAFEQGPIDRPDNTGRAVTSAGLTQFQTAPVGNIGGRMESTQTLCGGAFFRKQQGIGGASFLPPPATAGGSTTAIQQSANYHSAPHSFANSSASNTMLQQSAADPNPMHSSTLQQQMGQQHQQHPQQTSTMSALSNQFAGMAFPNMAGANATRQQPLPSPLPGSIVGNPMLMNTNMAGGSNHQFPSPSVLGASGQIADPSMMAKHKFNNQQPFPTMHAQQFGSGSAVAINNSNNIPVNSSNFYPQSLSSGMQVGVADGVMAQQSPSNQLPTAVTAGGGAGTADPFQDLFSQGKQHHNISH</sequence>
<organism evidence="3">
    <name type="scientific">Heterosigma akashiwo</name>
    <name type="common">Chromophytic alga</name>
    <name type="synonym">Heterosigma carterae</name>
    <dbReference type="NCBI Taxonomy" id="2829"/>
    <lineage>
        <taxon>Eukaryota</taxon>
        <taxon>Sar</taxon>
        <taxon>Stramenopiles</taxon>
        <taxon>Ochrophyta</taxon>
        <taxon>Raphidophyceae</taxon>
        <taxon>Chattonellales</taxon>
        <taxon>Chattonellaceae</taxon>
        <taxon>Heterosigma</taxon>
    </lineage>
</organism>
<evidence type="ECO:0000313" key="3">
    <source>
        <dbReference type="EMBL" id="CAE0621184.1"/>
    </source>
</evidence>
<gene>
    <name evidence="3" type="ORF">HAKA00212_LOCUS743</name>
</gene>
<dbReference type="EMBL" id="HBIU01002137">
    <property type="protein sequence ID" value="CAE0621184.1"/>
    <property type="molecule type" value="Transcribed_RNA"/>
</dbReference>
<dbReference type="GO" id="GO:0005737">
    <property type="term" value="C:cytoplasm"/>
    <property type="evidence" value="ECO:0007669"/>
    <property type="project" value="TreeGrafter"/>
</dbReference>
<reference evidence="3" key="1">
    <citation type="submission" date="2021-01" db="EMBL/GenBank/DDBJ databases">
        <authorList>
            <person name="Corre E."/>
            <person name="Pelletier E."/>
            <person name="Niang G."/>
            <person name="Scheremetjew M."/>
            <person name="Finn R."/>
            <person name="Kale V."/>
            <person name="Holt S."/>
            <person name="Cochrane G."/>
            <person name="Meng A."/>
            <person name="Brown T."/>
            <person name="Cohen L."/>
        </authorList>
    </citation>
    <scope>NUCLEOTIDE SEQUENCE</scope>
    <source>
        <strain evidence="3">CCMP3107</strain>
    </source>
</reference>
<feature type="compositionally biased region" description="Polar residues" evidence="2">
    <location>
        <begin position="278"/>
        <end position="293"/>
    </location>
</feature>
<dbReference type="Gene3D" id="1.10.510.10">
    <property type="entry name" value="Transferase(Phosphotransferase) domain 1"/>
    <property type="match status" value="1"/>
</dbReference>
<proteinExistence type="predicted"/>
<keyword evidence="1" id="KW-0547">Nucleotide-binding</keyword>
<name>A0A7S3UP93_HETAK</name>